<dbReference type="InterPro" id="IPR009776">
    <property type="entry name" value="Spore_0_M"/>
</dbReference>
<evidence type="ECO:0000313" key="1">
    <source>
        <dbReference type="EMBL" id="MDX2297831.1"/>
    </source>
</evidence>
<dbReference type="PANTHER" id="PTHR40053:SF1">
    <property type="entry name" value="SPORULATION-CONTROL PROTEIN SPO0M"/>
    <property type="match status" value="1"/>
</dbReference>
<name>A0ABU4KJ65_9ACTN</name>
<dbReference type="EMBL" id="JAWJZF010000543">
    <property type="protein sequence ID" value="MDX2297831.1"/>
    <property type="molecule type" value="Genomic_DNA"/>
</dbReference>
<gene>
    <name evidence="1" type="ORF">R2363_37380</name>
</gene>
<reference evidence="1 2" key="1">
    <citation type="submission" date="2023-10" db="EMBL/GenBank/DDBJ databases">
        <authorList>
            <person name="Wang X.X."/>
        </authorList>
    </citation>
    <scope>NUCLEOTIDE SEQUENCE [LARGE SCALE GENOMIC DNA]</scope>
    <source>
        <strain evidence="1 2">NBRC 12816</strain>
    </source>
</reference>
<proteinExistence type="predicted"/>
<accession>A0ABU4KJ65</accession>
<dbReference type="Proteomes" id="UP001278571">
    <property type="component" value="Unassembled WGS sequence"/>
</dbReference>
<dbReference type="Pfam" id="PF07070">
    <property type="entry name" value="Spo0M"/>
    <property type="match status" value="1"/>
</dbReference>
<protein>
    <submittedName>
        <fullName evidence="1">Sporulation protein</fullName>
    </submittedName>
</protein>
<comment type="caution">
    <text evidence="1">The sequence shown here is derived from an EMBL/GenBank/DDBJ whole genome shotgun (WGS) entry which is preliminary data.</text>
</comment>
<keyword evidence="2" id="KW-1185">Reference proteome</keyword>
<sequence length="270" mass="30265">MVFKRLFGNDGGPALEIDTILPDEPVRPGGKLRGEVVVRAPERDLKIESIRMRMAVNVSLTHKGDGDGENDGTTLCYPTASGWFELKKGEERRVPFSERLKWETPPNETRGERLGVSIGVRTEVHAPGVKAATDLDPVRVETLPLHEAVLDAFAADGYALESSRVHESSPPRPEYHLYVWQGFRLVDRRGGEGRPPRVELAFHTNAVGSEIFLRRFREGGDHYWDNQPKALRFVAAHHEVGSRDFGADARQWLESLARLKHGKGSEEDED</sequence>
<organism evidence="1 2">
    <name type="scientific">Streptomyces roseolus</name>
    <dbReference type="NCBI Taxonomy" id="67358"/>
    <lineage>
        <taxon>Bacteria</taxon>
        <taxon>Bacillati</taxon>
        <taxon>Actinomycetota</taxon>
        <taxon>Actinomycetes</taxon>
        <taxon>Kitasatosporales</taxon>
        <taxon>Streptomycetaceae</taxon>
        <taxon>Streptomyces</taxon>
    </lineage>
</organism>
<dbReference type="PANTHER" id="PTHR40053">
    <property type="entry name" value="SPORULATION-CONTROL PROTEIN SPO0M"/>
    <property type="match status" value="1"/>
</dbReference>
<dbReference type="RefSeq" id="WP_319013951.1">
    <property type="nucleotide sequence ID" value="NZ_JAWJZF010000543.1"/>
</dbReference>
<evidence type="ECO:0000313" key="2">
    <source>
        <dbReference type="Proteomes" id="UP001278571"/>
    </source>
</evidence>